<dbReference type="RefSeq" id="WP_014826777.1">
    <property type="nucleotide sequence ID" value="NC_018068.1"/>
</dbReference>
<dbReference type="PRINTS" id="PR00413">
    <property type="entry name" value="HADHALOGNASE"/>
</dbReference>
<dbReference type="OrthoDB" id="9792518at2"/>
<evidence type="ECO:0000313" key="1">
    <source>
        <dbReference type="EMBL" id="AFM40771.1"/>
    </source>
</evidence>
<dbReference type="Proteomes" id="UP000002892">
    <property type="component" value="Chromosome"/>
</dbReference>
<accession>I4D4P7</accession>
<dbReference type="GO" id="GO:0008967">
    <property type="term" value="F:phosphoglycolate phosphatase activity"/>
    <property type="evidence" value="ECO:0007669"/>
    <property type="project" value="TreeGrafter"/>
</dbReference>
<gene>
    <name evidence="1" type="ordered locus">Desaci_1784</name>
</gene>
<name>I4D4P7_DESAJ</name>
<keyword evidence="2" id="KW-1185">Reference proteome</keyword>
<dbReference type="SFLD" id="SFLDS00003">
    <property type="entry name" value="Haloacid_Dehalogenase"/>
    <property type="match status" value="1"/>
</dbReference>
<dbReference type="SFLD" id="SFLDG01129">
    <property type="entry name" value="C1.5:_HAD__Beta-PGM__Phosphata"/>
    <property type="match status" value="1"/>
</dbReference>
<organism evidence="1 2">
    <name type="scientific">Desulfosporosinus acidiphilus (strain DSM 22704 / JCM 16185 / SJ4)</name>
    <dbReference type="NCBI Taxonomy" id="646529"/>
    <lineage>
        <taxon>Bacteria</taxon>
        <taxon>Bacillati</taxon>
        <taxon>Bacillota</taxon>
        <taxon>Clostridia</taxon>
        <taxon>Eubacteriales</taxon>
        <taxon>Desulfitobacteriaceae</taxon>
        <taxon>Desulfosporosinus</taxon>
    </lineage>
</organism>
<dbReference type="KEGG" id="dai:Desaci_1784"/>
<dbReference type="PANTHER" id="PTHR43434:SF1">
    <property type="entry name" value="PHOSPHOGLYCOLATE PHOSPHATASE"/>
    <property type="match status" value="1"/>
</dbReference>
<dbReference type="InterPro" id="IPR050155">
    <property type="entry name" value="HAD-like_hydrolase_sf"/>
</dbReference>
<dbReference type="InterPro" id="IPR036412">
    <property type="entry name" value="HAD-like_sf"/>
</dbReference>
<dbReference type="HOGENOM" id="CLU_045011_19_1_9"/>
<dbReference type="PANTHER" id="PTHR43434">
    <property type="entry name" value="PHOSPHOGLYCOLATE PHOSPHATASE"/>
    <property type="match status" value="1"/>
</dbReference>
<dbReference type="GO" id="GO:0006281">
    <property type="term" value="P:DNA repair"/>
    <property type="evidence" value="ECO:0007669"/>
    <property type="project" value="TreeGrafter"/>
</dbReference>
<dbReference type="STRING" id="646529.Desaci_1784"/>
<dbReference type="AlphaFoldDB" id="I4D4P7"/>
<proteinExistence type="predicted"/>
<dbReference type="NCBIfam" id="TIGR01549">
    <property type="entry name" value="HAD-SF-IA-v1"/>
    <property type="match status" value="1"/>
</dbReference>
<protein>
    <submittedName>
        <fullName evidence="1">Haloacid dehalogenase superfamily enzyme, subfamily IA</fullName>
    </submittedName>
</protein>
<dbReference type="Gene3D" id="3.40.50.1000">
    <property type="entry name" value="HAD superfamily/HAD-like"/>
    <property type="match status" value="1"/>
</dbReference>
<dbReference type="InterPro" id="IPR023214">
    <property type="entry name" value="HAD_sf"/>
</dbReference>
<reference evidence="1 2" key="1">
    <citation type="journal article" date="2012" name="J. Bacteriol.">
        <title>Complete genome sequences of Desulfosporosinus orientis DSM765T, Desulfosporosinus youngiae DSM17734T, Desulfosporosinus meridiei DSM13257T, and Desulfosporosinus acidiphilus DSM22704T.</title>
        <authorList>
            <person name="Pester M."/>
            <person name="Brambilla E."/>
            <person name="Alazard D."/>
            <person name="Rattei T."/>
            <person name="Weinmaier T."/>
            <person name="Han J."/>
            <person name="Lucas S."/>
            <person name="Lapidus A."/>
            <person name="Cheng J.F."/>
            <person name="Goodwin L."/>
            <person name="Pitluck S."/>
            <person name="Peters L."/>
            <person name="Ovchinnikova G."/>
            <person name="Teshima H."/>
            <person name="Detter J.C."/>
            <person name="Han C.S."/>
            <person name="Tapia R."/>
            <person name="Land M.L."/>
            <person name="Hauser L."/>
            <person name="Kyrpides N.C."/>
            <person name="Ivanova N.N."/>
            <person name="Pagani I."/>
            <person name="Huntmann M."/>
            <person name="Wei C.L."/>
            <person name="Davenport K.W."/>
            <person name="Daligault H."/>
            <person name="Chain P.S."/>
            <person name="Chen A."/>
            <person name="Mavromatis K."/>
            <person name="Markowitz V."/>
            <person name="Szeto E."/>
            <person name="Mikhailova N."/>
            <person name="Pati A."/>
            <person name="Wagner M."/>
            <person name="Woyke T."/>
            <person name="Ollivier B."/>
            <person name="Klenk H.P."/>
            <person name="Spring S."/>
            <person name="Loy A."/>
        </authorList>
    </citation>
    <scope>NUCLEOTIDE SEQUENCE [LARGE SCALE GENOMIC DNA]</scope>
    <source>
        <strain evidence="2">DSM 22704 / JCM 16185 / SJ4</strain>
    </source>
</reference>
<dbReference type="InterPro" id="IPR023198">
    <property type="entry name" value="PGP-like_dom2"/>
</dbReference>
<dbReference type="Pfam" id="PF13419">
    <property type="entry name" value="HAD_2"/>
    <property type="match status" value="1"/>
</dbReference>
<dbReference type="SUPFAM" id="SSF56784">
    <property type="entry name" value="HAD-like"/>
    <property type="match status" value="1"/>
</dbReference>
<dbReference type="GO" id="GO:0005829">
    <property type="term" value="C:cytosol"/>
    <property type="evidence" value="ECO:0007669"/>
    <property type="project" value="TreeGrafter"/>
</dbReference>
<dbReference type="eggNOG" id="COG0546">
    <property type="taxonomic scope" value="Bacteria"/>
</dbReference>
<dbReference type="InterPro" id="IPR041492">
    <property type="entry name" value="HAD_2"/>
</dbReference>
<dbReference type="EMBL" id="CP003639">
    <property type="protein sequence ID" value="AFM40771.1"/>
    <property type="molecule type" value="Genomic_DNA"/>
</dbReference>
<sequence length="216" mass="24320">MKYKAAIFDLDGTLVDSLEDLAESMNAVLRRLNYEIHDLESYKYFIGNGIKNLVRQALPEESRDESIISGCFDSMLKEYRERCLDKTKPYAEVPELLDELTKRNIKLCILTNKADELAQKVVSVLLADWNFEFVIGPSVNIPRKPDPTGALLISSSLAIPPAEIIYLGDSGVDMQTAAAANMYAVGALWGYRTREELIRNGARSLIDHPLEFLKYL</sequence>
<dbReference type="Gene3D" id="1.10.150.240">
    <property type="entry name" value="Putative phosphatase, domain 2"/>
    <property type="match status" value="1"/>
</dbReference>
<evidence type="ECO:0000313" key="2">
    <source>
        <dbReference type="Proteomes" id="UP000002892"/>
    </source>
</evidence>
<dbReference type="InterPro" id="IPR006439">
    <property type="entry name" value="HAD-SF_hydro_IA"/>
</dbReference>